<evidence type="ECO:0000259" key="14">
    <source>
        <dbReference type="PROSITE" id="PS50990"/>
    </source>
</evidence>
<dbReference type="Gene3D" id="3.40.50.300">
    <property type="entry name" value="P-loop containing nucleotide triphosphate hydrolases"/>
    <property type="match status" value="1"/>
</dbReference>
<feature type="transmembrane region" description="Helical" evidence="11">
    <location>
        <begin position="249"/>
        <end position="266"/>
    </location>
</feature>
<dbReference type="Gene3D" id="3.90.70.10">
    <property type="entry name" value="Cysteine proteinases"/>
    <property type="match status" value="1"/>
</dbReference>
<evidence type="ECO:0000256" key="10">
    <source>
        <dbReference type="SAM" id="MobiDB-lite"/>
    </source>
</evidence>
<dbReference type="GO" id="GO:0005886">
    <property type="term" value="C:plasma membrane"/>
    <property type="evidence" value="ECO:0007669"/>
    <property type="project" value="UniProtKB-SubCell"/>
</dbReference>
<keyword evidence="6" id="KW-0378">Hydrolase</keyword>
<dbReference type="InterPro" id="IPR005074">
    <property type="entry name" value="Peptidase_C39"/>
</dbReference>
<dbReference type="InterPro" id="IPR003593">
    <property type="entry name" value="AAA+_ATPase"/>
</dbReference>
<dbReference type="GO" id="GO:0015421">
    <property type="term" value="F:ABC-type oligopeptide transporter activity"/>
    <property type="evidence" value="ECO:0007669"/>
    <property type="project" value="TreeGrafter"/>
</dbReference>
<evidence type="ECO:0000256" key="5">
    <source>
        <dbReference type="ARBA" id="ARBA00022741"/>
    </source>
</evidence>
<dbReference type="SUPFAM" id="SSF90123">
    <property type="entry name" value="ABC transporter transmembrane region"/>
    <property type="match status" value="1"/>
</dbReference>
<dbReference type="InterPro" id="IPR027417">
    <property type="entry name" value="P-loop_NTPase"/>
</dbReference>
<evidence type="ECO:0000259" key="12">
    <source>
        <dbReference type="PROSITE" id="PS50893"/>
    </source>
</evidence>
<keyword evidence="9 11" id="KW-0472">Membrane</keyword>
<dbReference type="GO" id="GO:0008233">
    <property type="term" value="F:peptidase activity"/>
    <property type="evidence" value="ECO:0007669"/>
    <property type="project" value="InterPro"/>
</dbReference>
<dbReference type="PROSITE" id="PS00211">
    <property type="entry name" value="ABC_TRANSPORTER_1"/>
    <property type="match status" value="1"/>
</dbReference>
<dbReference type="GO" id="GO:0005524">
    <property type="term" value="F:ATP binding"/>
    <property type="evidence" value="ECO:0007669"/>
    <property type="project" value="UniProtKB-KW"/>
</dbReference>
<comment type="subcellular location">
    <subcellularLocation>
        <location evidence="1">Cell membrane</location>
        <topology evidence="1">Multi-pass membrane protein</topology>
    </subcellularLocation>
</comment>
<evidence type="ECO:0000256" key="8">
    <source>
        <dbReference type="ARBA" id="ARBA00022989"/>
    </source>
</evidence>
<dbReference type="PANTHER" id="PTHR43394:SF1">
    <property type="entry name" value="ATP-BINDING CASSETTE SUB-FAMILY B MEMBER 10, MITOCHONDRIAL"/>
    <property type="match status" value="1"/>
</dbReference>
<feature type="transmembrane region" description="Helical" evidence="11">
    <location>
        <begin position="432"/>
        <end position="458"/>
    </location>
</feature>
<dbReference type="PANTHER" id="PTHR43394">
    <property type="entry name" value="ATP-DEPENDENT PERMEASE MDL1, MITOCHONDRIAL"/>
    <property type="match status" value="1"/>
</dbReference>
<keyword evidence="8 11" id="KW-1133">Transmembrane helix</keyword>
<dbReference type="SMART" id="SM00382">
    <property type="entry name" value="AAA"/>
    <property type="match status" value="1"/>
</dbReference>
<evidence type="ECO:0000256" key="11">
    <source>
        <dbReference type="SAM" id="Phobius"/>
    </source>
</evidence>
<dbReference type="FunFam" id="3.40.50.300:FF:000299">
    <property type="entry name" value="ABC transporter ATP-binding protein/permease"/>
    <property type="match status" value="1"/>
</dbReference>
<dbReference type="Proteomes" id="UP000249557">
    <property type="component" value="Unassembled WGS sequence"/>
</dbReference>
<dbReference type="InterPro" id="IPR039421">
    <property type="entry name" value="Type_1_exporter"/>
</dbReference>
<feature type="domain" description="ABC transmembrane type-1" evidence="13">
    <location>
        <begin position="215"/>
        <end position="493"/>
    </location>
</feature>
<feature type="transmembrane region" description="Helical" evidence="11">
    <location>
        <begin position="215"/>
        <end position="237"/>
    </location>
</feature>
<keyword evidence="2" id="KW-0813">Transport</keyword>
<protein>
    <submittedName>
        <fullName evidence="15">Type I secretion system permease/ATPase</fullName>
    </submittedName>
</protein>
<feature type="region of interest" description="Disordered" evidence="10">
    <location>
        <begin position="1"/>
        <end position="32"/>
    </location>
</feature>
<dbReference type="PROSITE" id="PS50893">
    <property type="entry name" value="ABC_TRANSPORTER_2"/>
    <property type="match status" value="1"/>
</dbReference>
<dbReference type="Gene3D" id="1.20.1560.10">
    <property type="entry name" value="ABC transporter type 1, transmembrane domain"/>
    <property type="match status" value="1"/>
</dbReference>
<dbReference type="AlphaFoldDB" id="A0A2W4ZNX8"/>
<feature type="compositionally biased region" description="Low complexity" evidence="10">
    <location>
        <begin position="11"/>
        <end position="32"/>
    </location>
</feature>
<dbReference type="CDD" id="cd03245">
    <property type="entry name" value="ABCC_bacteriocin_exporters"/>
    <property type="match status" value="1"/>
</dbReference>
<dbReference type="PROSITE" id="PS50929">
    <property type="entry name" value="ABC_TM1F"/>
    <property type="match status" value="1"/>
</dbReference>
<feature type="transmembrane region" description="Helical" evidence="11">
    <location>
        <begin position="351"/>
        <end position="368"/>
    </location>
</feature>
<dbReference type="InterPro" id="IPR017750">
    <property type="entry name" value="ATPase_T1SS"/>
</dbReference>
<dbReference type="GO" id="GO:0016887">
    <property type="term" value="F:ATP hydrolysis activity"/>
    <property type="evidence" value="ECO:0007669"/>
    <property type="project" value="InterPro"/>
</dbReference>
<feature type="transmembrane region" description="Helical" evidence="11">
    <location>
        <begin position="321"/>
        <end position="345"/>
    </location>
</feature>
<dbReference type="InterPro" id="IPR003439">
    <property type="entry name" value="ABC_transporter-like_ATP-bd"/>
</dbReference>
<accession>A0A2W4ZNX8</accession>
<evidence type="ECO:0000256" key="9">
    <source>
        <dbReference type="ARBA" id="ARBA00023136"/>
    </source>
</evidence>
<evidence type="ECO:0000259" key="13">
    <source>
        <dbReference type="PROSITE" id="PS50929"/>
    </source>
</evidence>
<dbReference type="NCBIfam" id="TIGR03375">
    <property type="entry name" value="type_I_sec_LssB"/>
    <property type="match status" value="1"/>
</dbReference>
<evidence type="ECO:0000256" key="3">
    <source>
        <dbReference type="ARBA" id="ARBA00022475"/>
    </source>
</evidence>
<reference evidence="15 16" key="1">
    <citation type="submission" date="2017-08" db="EMBL/GenBank/DDBJ databases">
        <title>Infants hospitalized years apart are colonized by the same room-sourced microbial strains.</title>
        <authorList>
            <person name="Brooks B."/>
            <person name="Olm M.R."/>
            <person name="Firek B.A."/>
            <person name="Baker R."/>
            <person name="Thomas B.C."/>
            <person name="Morowitz M.J."/>
            <person name="Banfield J.F."/>
        </authorList>
    </citation>
    <scope>NUCLEOTIDE SEQUENCE [LARGE SCALE GENOMIC DNA]</scope>
    <source>
        <strain evidence="15">S2_018_000_R2_104</strain>
    </source>
</reference>
<dbReference type="SUPFAM" id="SSF52540">
    <property type="entry name" value="P-loop containing nucleoside triphosphate hydrolases"/>
    <property type="match status" value="1"/>
</dbReference>
<organism evidence="15 16">
    <name type="scientific">Micavibrio aeruginosavorus</name>
    <dbReference type="NCBI Taxonomy" id="349221"/>
    <lineage>
        <taxon>Bacteria</taxon>
        <taxon>Pseudomonadati</taxon>
        <taxon>Bdellovibrionota</taxon>
        <taxon>Bdellovibrionia</taxon>
        <taxon>Bdellovibrionales</taxon>
        <taxon>Pseudobdellovibrionaceae</taxon>
        <taxon>Micavibrio</taxon>
    </lineage>
</organism>
<dbReference type="InterPro" id="IPR011527">
    <property type="entry name" value="ABC1_TM_dom"/>
</dbReference>
<feature type="domain" description="ABC transporter" evidence="12">
    <location>
        <begin position="527"/>
        <end position="762"/>
    </location>
</feature>
<proteinExistence type="predicted"/>
<name>A0A2W4ZNX8_9BACT</name>
<dbReference type="CDD" id="cd18587">
    <property type="entry name" value="ABC_6TM_LapB_like"/>
    <property type="match status" value="1"/>
</dbReference>
<evidence type="ECO:0000256" key="7">
    <source>
        <dbReference type="ARBA" id="ARBA00022840"/>
    </source>
</evidence>
<dbReference type="Pfam" id="PF00005">
    <property type="entry name" value="ABC_tran"/>
    <property type="match status" value="1"/>
</dbReference>
<keyword evidence="4 11" id="KW-0812">Transmembrane</keyword>
<sequence>MNNNDYGTGAGNSAPGFASSSPSSPEQSPNSWPLEADRVAIHDPLVDALRILAGYYGRRTSNASLTAGLPVPPSGITPMLFTRAAERTGLNARLSEKSIEAMAIAPNLPCILVLEEGQACILWEVREPGRTGKMSAKAEQRKIHPETEFLLQFPETEDEKQLVKLSDLKTVYSGYAFYVRPVARVDERAGPAEIETAKEWFWSALWENKKIYAEVILAAVMINLFAIGSSLFVMNVYDRVIPNNAYETLWVLAIGVMTIYFFDFLLKNMRAKFLDHAGKKADIKISGRLFQQLMGMTMASRPASAGVMASHMREFESLRDFFTSASMTVLIDLPFVFLFILLVAIIGGPLAFIPLMAIPIIVAIGFLMQKPLERITKQSMMESAIKNALLFETISGLETIKVQAAEGHTQRSWEELTEKASRTSAKSKQLNALAVNMASFVQQLASVAVVIVGVYMIANAKLTMGALVACVILTGRAMAPLSQVAALLTRLHQSKEGLAQLNELMKRPVERPAGKHFISMPSVRGKVEFQDVIFHYPGQAVPALDRVNFVIEPGEHVGIIGAVGSGKTTLERLLINLYQPDSGSIQLDGTDVRQIDPGDLRRNVGAVQQSPQLFYGSVRTNITMGHETAPDRAVLRAAELAGVTEFLRDSQAGLDTQVGERGESLSGGQRQAVAIARALLYDPPVLILDEPTASMDPASENRLMKRLHHVIKDRTTILITHKGSMLSLVDKIILIDRGRVIAYGPRDEIIRRLQNREFGTSAENTEG</sequence>
<dbReference type="EMBL" id="QFNK01000230">
    <property type="protein sequence ID" value="PZO82987.1"/>
    <property type="molecule type" value="Genomic_DNA"/>
</dbReference>
<keyword evidence="3" id="KW-1003">Cell membrane</keyword>
<dbReference type="InterPro" id="IPR036640">
    <property type="entry name" value="ABC1_TM_sf"/>
</dbReference>
<dbReference type="PROSITE" id="PS50990">
    <property type="entry name" value="PEPTIDASE_C39"/>
    <property type="match status" value="1"/>
</dbReference>
<comment type="caution">
    <text evidence="15">The sequence shown here is derived from an EMBL/GenBank/DDBJ whole genome shotgun (WGS) entry which is preliminary data.</text>
</comment>
<evidence type="ECO:0000313" key="16">
    <source>
        <dbReference type="Proteomes" id="UP000249557"/>
    </source>
</evidence>
<gene>
    <name evidence="15" type="ORF">DI626_09485</name>
</gene>
<evidence type="ECO:0000256" key="2">
    <source>
        <dbReference type="ARBA" id="ARBA00022448"/>
    </source>
</evidence>
<evidence type="ECO:0000256" key="1">
    <source>
        <dbReference type="ARBA" id="ARBA00004651"/>
    </source>
</evidence>
<evidence type="ECO:0000256" key="4">
    <source>
        <dbReference type="ARBA" id="ARBA00022692"/>
    </source>
</evidence>
<feature type="domain" description="Peptidase C39" evidence="14">
    <location>
        <begin position="35"/>
        <end position="179"/>
    </location>
</feature>
<evidence type="ECO:0000256" key="6">
    <source>
        <dbReference type="ARBA" id="ARBA00022801"/>
    </source>
</evidence>
<dbReference type="InterPro" id="IPR017871">
    <property type="entry name" value="ABC_transporter-like_CS"/>
</dbReference>
<dbReference type="GO" id="GO:0006508">
    <property type="term" value="P:proteolysis"/>
    <property type="evidence" value="ECO:0007669"/>
    <property type="project" value="InterPro"/>
</dbReference>
<dbReference type="Pfam" id="PF00664">
    <property type="entry name" value="ABC_membrane"/>
    <property type="match status" value="1"/>
</dbReference>
<keyword evidence="5" id="KW-0547">Nucleotide-binding</keyword>
<evidence type="ECO:0000313" key="15">
    <source>
        <dbReference type="EMBL" id="PZO82987.1"/>
    </source>
</evidence>
<keyword evidence="7" id="KW-0067">ATP-binding</keyword>